<dbReference type="GO" id="GO:0004674">
    <property type="term" value="F:protein serine/threonine kinase activity"/>
    <property type="evidence" value="ECO:0007669"/>
    <property type="project" value="UniProtKB-KW"/>
</dbReference>
<evidence type="ECO:0000256" key="4">
    <source>
        <dbReference type="ARBA" id="ARBA00022475"/>
    </source>
</evidence>
<feature type="compositionally biased region" description="Polar residues" evidence="21">
    <location>
        <begin position="28"/>
        <end position="46"/>
    </location>
</feature>
<dbReference type="PANTHER" id="PTHR24349">
    <property type="entry name" value="SERINE/THREONINE-PROTEIN KINASE"/>
    <property type="match status" value="1"/>
</dbReference>
<dbReference type="InterPro" id="IPR000719">
    <property type="entry name" value="Prot_kinase_dom"/>
</dbReference>
<dbReference type="GO" id="GO:0005886">
    <property type="term" value="C:plasma membrane"/>
    <property type="evidence" value="ECO:0007669"/>
    <property type="project" value="UniProtKB-SubCell"/>
</dbReference>
<evidence type="ECO:0000256" key="18">
    <source>
        <dbReference type="ARBA" id="ARBA00047899"/>
    </source>
</evidence>
<dbReference type="KEGG" id="cam:101502305"/>
<dbReference type="PROSITE" id="PS50011">
    <property type="entry name" value="PROTEIN_KINASE_DOM"/>
    <property type="match status" value="1"/>
</dbReference>
<evidence type="ECO:0000256" key="15">
    <source>
        <dbReference type="ARBA" id="ARBA00023136"/>
    </source>
</evidence>
<dbReference type="RefSeq" id="XP_004512135.1">
    <property type="nucleotide sequence ID" value="XM_004512078.3"/>
</dbReference>
<dbReference type="Gene3D" id="1.10.510.10">
    <property type="entry name" value="Transferase(Phosphotransferase) domain 1"/>
    <property type="match status" value="1"/>
</dbReference>
<organism evidence="24 25">
    <name type="scientific">Cicer arietinum</name>
    <name type="common">Chickpea</name>
    <name type="synonym">Garbanzo</name>
    <dbReference type="NCBI Taxonomy" id="3827"/>
    <lineage>
        <taxon>Eukaryota</taxon>
        <taxon>Viridiplantae</taxon>
        <taxon>Streptophyta</taxon>
        <taxon>Embryophyta</taxon>
        <taxon>Tracheophyta</taxon>
        <taxon>Spermatophyta</taxon>
        <taxon>Magnoliopsida</taxon>
        <taxon>eudicotyledons</taxon>
        <taxon>Gunneridae</taxon>
        <taxon>Pentapetalae</taxon>
        <taxon>rosids</taxon>
        <taxon>fabids</taxon>
        <taxon>Fabales</taxon>
        <taxon>Fabaceae</taxon>
        <taxon>Papilionoideae</taxon>
        <taxon>50 kb inversion clade</taxon>
        <taxon>NPAAA clade</taxon>
        <taxon>Hologalegina</taxon>
        <taxon>IRL clade</taxon>
        <taxon>Cicereae</taxon>
        <taxon>Cicer</taxon>
    </lineage>
</organism>
<feature type="binding site" evidence="20">
    <location>
        <position position="129"/>
    </location>
    <ligand>
        <name>ATP</name>
        <dbReference type="ChEBI" id="CHEBI:30616"/>
    </ligand>
</feature>
<dbReference type="Proteomes" id="UP000087171">
    <property type="component" value="Chromosome Ca8"/>
</dbReference>
<feature type="compositionally biased region" description="Polar residues" evidence="21">
    <location>
        <begin position="1"/>
        <end position="21"/>
    </location>
</feature>
<dbReference type="FunFam" id="3.30.200.20:FF:000101">
    <property type="entry name" value="CDPK-related kinase 1"/>
    <property type="match status" value="1"/>
</dbReference>
<proteinExistence type="inferred from homology"/>
<keyword evidence="12 25" id="KW-0418">Kinase</keyword>
<evidence type="ECO:0000313" key="24">
    <source>
        <dbReference type="Proteomes" id="UP000087171"/>
    </source>
</evidence>
<evidence type="ECO:0000256" key="11">
    <source>
        <dbReference type="ARBA" id="ARBA00022741"/>
    </source>
</evidence>
<keyword evidence="10" id="KW-0677">Repeat</keyword>
<evidence type="ECO:0000256" key="1">
    <source>
        <dbReference type="ARBA" id="ARBA00004193"/>
    </source>
</evidence>
<dbReference type="FunFam" id="1.10.238.10:FF:000158">
    <property type="entry name" value="Calcium-dependent protein kinase 28"/>
    <property type="match status" value="1"/>
</dbReference>
<dbReference type="FunFam" id="1.10.510.10:FF:000225">
    <property type="entry name" value="calcium-dependent protein kinase 28-like"/>
    <property type="match status" value="1"/>
</dbReference>
<evidence type="ECO:0000256" key="13">
    <source>
        <dbReference type="ARBA" id="ARBA00022837"/>
    </source>
</evidence>
<name>A0A1S2YYY8_CICAR</name>
<evidence type="ECO:0000313" key="25">
    <source>
        <dbReference type="RefSeq" id="XP_004512135.1"/>
    </source>
</evidence>
<dbReference type="InterPro" id="IPR002048">
    <property type="entry name" value="EF_hand_dom"/>
</dbReference>
<feature type="domain" description="EF-hand" evidence="23">
    <location>
        <begin position="482"/>
        <end position="517"/>
    </location>
</feature>
<evidence type="ECO:0000259" key="22">
    <source>
        <dbReference type="PROSITE" id="PS50011"/>
    </source>
</evidence>
<reference evidence="25" key="2">
    <citation type="submission" date="2025-08" db="UniProtKB">
        <authorList>
            <consortium name="RefSeq"/>
        </authorList>
    </citation>
    <scope>IDENTIFICATION</scope>
    <source>
        <tissue evidence="25">Etiolated seedlings</tissue>
    </source>
</reference>
<evidence type="ECO:0000256" key="12">
    <source>
        <dbReference type="ARBA" id="ARBA00022777"/>
    </source>
</evidence>
<dbReference type="PROSITE" id="PS50222">
    <property type="entry name" value="EF_HAND_2"/>
    <property type="match status" value="4"/>
</dbReference>
<keyword evidence="9" id="KW-0479">Metal-binding</keyword>
<keyword evidence="13" id="KW-0106">Calcium</keyword>
<keyword evidence="11 20" id="KW-0547">Nucleotide-binding</keyword>
<dbReference type="InterPro" id="IPR011009">
    <property type="entry name" value="Kinase-like_dom_sf"/>
</dbReference>
<evidence type="ECO:0000256" key="19">
    <source>
        <dbReference type="ARBA" id="ARBA00048679"/>
    </source>
</evidence>
<dbReference type="PROSITE" id="PS00108">
    <property type="entry name" value="PROTEIN_KINASE_ST"/>
    <property type="match status" value="1"/>
</dbReference>
<evidence type="ECO:0000256" key="6">
    <source>
        <dbReference type="ARBA" id="ARBA00022553"/>
    </source>
</evidence>
<dbReference type="GO" id="GO:0005509">
    <property type="term" value="F:calcium ion binding"/>
    <property type="evidence" value="ECO:0007669"/>
    <property type="project" value="InterPro"/>
</dbReference>
<feature type="domain" description="EF-hand" evidence="23">
    <location>
        <begin position="520"/>
        <end position="547"/>
    </location>
</feature>
<protein>
    <recommendedName>
        <fullName evidence="3">non-specific serine/threonine protein kinase</fullName>
        <ecNumber evidence="3">2.7.11.1</ecNumber>
    </recommendedName>
</protein>
<dbReference type="InterPro" id="IPR050205">
    <property type="entry name" value="CDPK_Ser/Thr_kinases"/>
</dbReference>
<evidence type="ECO:0000256" key="8">
    <source>
        <dbReference type="ARBA" id="ARBA00022707"/>
    </source>
</evidence>
<evidence type="ECO:0000256" key="20">
    <source>
        <dbReference type="PROSITE-ProRule" id="PRU10141"/>
    </source>
</evidence>
<evidence type="ECO:0000256" key="10">
    <source>
        <dbReference type="ARBA" id="ARBA00022737"/>
    </source>
</evidence>
<dbReference type="InterPro" id="IPR011992">
    <property type="entry name" value="EF-hand-dom_pair"/>
</dbReference>
<dbReference type="PROSITE" id="PS00107">
    <property type="entry name" value="PROTEIN_KINASE_ATP"/>
    <property type="match status" value="1"/>
</dbReference>
<dbReference type="InterPro" id="IPR018247">
    <property type="entry name" value="EF_Hand_1_Ca_BS"/>
</dbReference>
<evidence type="ECO:0000256" key="3">
    <source>
        <dbReference type="ARBA" id="ARBA00012513"/>
    </source>
</evidence>
<dbReference type="OrthoDB" id="40902at2759"/>
<evidence type="ECO:0000256" key="7">
    <source>
        <dbReference type="ARBA" id="ARBA00022679"/>
    </source>
</evidence>
<dbReference type="GO" id="GO:0005524">
    <property type="term" value="F:ATP binding"/>
    <property type="evidence" value="ECO:0007669"/>
    <property type="project" value="UniProtKB-UniRule"/>
</dbReference>
<evidence type="ECO:0000256" key="17">
    <source>
        <dbReference type="ARBA" id="ARBA00023288"/>
    </source>
</evidence>
<reference evidence="24" key="1">
    <citation type="journal article" date="2013" name="Nat. Biotechnol.">
        <title>Draft genome sequence of chickpea (Cicer arietinum) provides a resource for trait improvement.</title>
        <authorList>
            <person name="Varshney R.K."/>
            <person name="Song C."/>
            <person name="Saxena R.K."/>
            <person name="Azam S."/>
            <person name="Yu S."/>
            <person name="Sharpe A.G."/>
            <person name="Cannon S."/>
            <person name="Baek J."/>
            <person name="Rosen B.D."/>
            <person name="Tar'an B."/>
            <person name="Millan T."/>
            <person name="Zhang X."/>
            <person name="Ramsay L.D."/>
            <person name="Iwata A."/>
            <person name="Wang Y."/>
            <person name="Nelson W."/>
            <person name="Farmer A.D."/>
            <person name="Gaur P.M."/>
            <person name="Soderlund C."/>
            <person name="Penmetsa R.V."/>
            <person name="Xu C."/>
            <person name="Bharti A.K."/>
            <person name="He W."/>
            <person name="Winter P."/>
            <person name="Zhao S."/>
            <person name="Hane J.K."/>
            <person name="Carrasquilla-Garcia N."/>
            <person name="Condie J.A."/>
            <person name="Upadhyaya H.D."/>
            <person name="Luo M.C."/>
            <person name="Thudi M."/>
            <person name="Gowda C.L."/>
            <person name="Singh N.P."/>
            <person name="Lichtenzveig J."/>
            <person name="Gali K.K."/>
            <person name="Rubio J."/>
            <person name="Nadarajan N."/>
            <person name="Dolezel J."/>
            <person name="Bansal K.C."/>
            <person name="Xu X."/>
            <person name="Edwards D."/>
            <person name="Zhang G."/>
            <person name="Kahl G."/>
            <person name="Gil J."/>
            <person name="Singh K.B."/>
            <person name="Datta S.K."/>
            <person name="Jackson S.A."/>
            <person name="Wang J."/>
            <person name="Cook D.R."/>
        </authorList>
    </citation>
    <scope>NUCLEOTIDE SEQUENCE [LARGE SCALE GENOMIC DNA]</scope>
    <source>
        <strain evidence="24">cv. CDC Frontier</strain>
    </source>
</reference>
<dbReference type="Gene3D" id="1.10.238.10">
    <property type="entry name" value="EF-hand"/>
    <property type="match status" value="2"/>
</dbReference>
<dbReference type="EC" id="2.7.11.1" evidence="3"/>
<comment type="catalytic activity">
    <reaction evidence="19">
        <text>L-seryl-[protein] + ATP = O-phospho-L-seryl-[protein] + ADP + H(+)</text>
        <dbReference type="Rhea" id="RHEA:17989"/>
        <dbReference type="Rhea" id="RHEA-COMP:9863"/>
        <dbReference type="Rhea" id="RHEA-COMP:11604"/>
        <dbReference type="ChEBI" id="CHEBI:15378"/>
        <dbReference type="ChEBI" id="CHEBI:29999"/>
        <dbReference type="ChEBI" id="CHEBI:30616"/>
        <dbReference type="ChEBI" id="CHEBI:83421"/>
        <dbReference type="ChEBI" id="CHEBI:456216"/>
        <dbReference type="EC" id="2.7.11.1"/>
    </reaction>
</comment>
<keyword evidence="17" id="KW-0449">Lipoprotein</keyword>
<keyword evidence="5" id="KW-0723">Serine/threonine-protein kinase</keyword>
<dbReference type="SMART" id="SM00220">
    <property type="entry name" value="S_TKc"/>
    <property type="match status" value="1"/>
</dbReference>
<accession>A0A1S2YYY8</accession>
<feature type="domain" description="Protein kinase" evidence="22">
    <location>
        <begin position="100"/>
        <end position="360"/>
    </location>
</feature>
<dbReference type="PROSITE" id="PS00018">
    <property type="entry name" value="EF_HAND_1"/>
    <property type="match status" value="4"/>
</dbReference>
<dbReference type="STRING" id="3827.A0A1S2YYY8"/>
<evidence type="ECO:0000259" key="23">
    <source>
        <dbReference type="PROSITE" id="PS50222"/>
    </source>
</evidence>
<keyword evidence="16" id="KW-0564">Palmitate</keyword>
<dbReference type="SMART" id="SM00054">
    <property type="entry name" value="EFh"/>
    <property type="match status" value="4"/>
</dbReference>
<feature type="domain" description="EF-hand" evidence="23">
    <location>
        <begin position="440"/>
        <end position="475"/>
    </location>
</feature>
<dbReference type="AlphaFoldDB" id="A0A1S2YYY8"/>
<evidence type="ECO:0000256" key="21">
    <source>
        <dbReference type="SAM" id="MobiDB-lite"/>
    </source>
</evidence>
<dbReference type="SUPFAM" id="SSF56112">
    <property type="entry name" value="Protein kinase-like (PK-like)"/>
    <property type="match status" value="1"/>
</dbReference>
<evidence type="ECO:0000256" key="2">
    <source>
        <dbReference type="ARBA" id="ARBA00005354"/>
    </source>
</evidence>
<dbReference type="InterPro" id="IPR017441">
    <property type="entry name" value="Protein_kinase_ATP_BS"/>
</dbReference>
<evidence type="ECO:0000256" key="16">
    <source>
        <dbReference type="ARBA" id="ARBA00023139"/>
    </source>
</evidence>
<dbReference type="InterPro" id="IPR008271">
    <property type="entry name" value="Ser/Thr_kinase_AS"/>
</dbReference>
<keyword evidence="8" id="KW-0519">Myristate</keyword>
<keyword evidence="24" id="KW-1185">Reference proteome</keyword>
<feature type="domain" description="EF-hand" evidence="23">
    <location>
        <begin position="403"/>
        <end position="438"/>
    </location>
</feature>
<dbReference type="PaxDb" id="3827-XP_004512135.1"/>
<dbReference type="Gene3D" id="3.30.200.20">
    <property type="entry name" value="Phosphorylase Kinase, domain 1"/>
    <property type="match status" value="1"/>
</dbReference>
<keyword evidence="14 20" id="KW-0067">ATP-binding</keyword>
<dbReference type="GeneID" id="101502305"/>
<evidence type="ECO:0000256" key="9">
    <source>
        <dbReference type="ARBA" id="ARBA00022723"/>
    </source>
</evidence>
<dbReference type="Pfam" id="PF00069">
    <property type="entry name" value="Pkinase"/>
    <property type="match status" value="1"/>
</dbReference>
<keyword evidence="6" id="KW-0597">Phosphoprotein</keyword>
<dbReference type="eggNOG" id="KOG0032">
    <property type="taxonomic scope" value="Eukaryota"/>
</dbReference>
<comment type="subcellular location">
    <subcellularLocation>
        <location evidence="1">Cell membrane</location>
        <topology evidence="1">Lipid-anchor</topology>
    </subcellularLocation>
</comment>
<comment type="similarity">
    <text evidence="2">Belongs to the protein kinase superfamily. CAMK Ser/Thr protein kinase family. CaMK subfamily.</text>
</comment>
<dbReference type="SUPFAM" id="SSF47473">
    <property type="entry name" value="EF-hand"/>
    <property type="match status" value="1"/>
</dbReference>
<feature type="region of interest" description="Disordered" evidence="21">
    <location>
        <begin position="1"/>
        <end position="85"/>
    </location>
</feature>
<dbReference type="CDD" id="cd05117">
    <property type="entry name" value="STKc_CAMK"/>
    <property type="match status" value="1"/>
</dbReference>
<evidence type="ECO:0000256" key="5">
    <source>
        <dbReference type="ARBA" id="ARBA00022527"/>
    </source>
</evidence>
<evidence type="ECO:0000256" key="14">
    <source>
        <dbReference type="ARBA" id="ARBA00022840"/>
    </source>
</evidence>
<sequence>MGICFSSTKVVSGSNSNATNTENRKRNSTATETVTVVTGQKHQVPSSAPRRRSPDEAQNKKQQSQNHHQQHRPKEKVGSRHVPCGKRTDFGYEKDFDKRFSLGKLLGHGQFGYTYVGIDKSNGDRVAVKRLEKAKMVLPIAVEDVKREVKILKELTGHENVVQFYNAFDDESYVYIVMELCEGGELLDRILAKKDSRYTEKDAAVVVRQMLKVAAECHLHGLVHRDMKPENFLFKSNKEDSALKATDFGLSDFIKPGKRFQDIVGSAYYVAPEVLKRKSGPESDVWSIGVITYILLCGKRPFWDKTEDGIFKEVLRNKPDFRRKPWPTISNAAKDFVKKLLVKDPRARLTAAQALSHPWVREGGEASEIPIDISVLNNMRQFVKYSRLKQFALRALASTLNEGELSDLKDQFDAIDVDKNGAISLEEMRQALAKDLPWKLKESRVLEILQAIDSNTDGLVDFTEFVAATLHVHQLEEHDSDKWQQRSQAAFEKFDLDKDGFITPEELRMHTGMRGSIDPLLEEADIDKDGKISLPEFRRLLRTASISSRNVTSPTQRQRRI</sequence>
<keyword evidence="4" id="KW-1003">Cell membrane</keyword>
<keyword evidence="15" id="KW-0472">Membrane</keyword>
<keyword evidence="7" id="KW-0808">Transferase</keyword>
<dbReference type="Pfam" id="PF13499">
    <property type="entry name" value="EF-hand_7"/>
    <property type="match status" value="2"/>
</dbReference>
<gene>
    <name evidence="25" type="primary">LOC101502305</name>
</gene>
<comment type="catalytic activity">
    <reaction evidence="18">
        <text>L-threonyl-[protein] + ATP = O-phospho-L-threonyl-[protein] + ADP + H(+)</text>
        <dbReference type="Rhea" id="RHEA:46608"/>
        <dbReference type="Rhea" id="RHEA-COMP:11060"/>
        <dbReference type="Rhea" id="RHEA-COMP:11605"/>
        <dbReference type="ChEBI" id="CHEBI:15378"/>
        <dbReference type="ChEBI" id="CHEBI:30013"/>
        <dbReference type="ChEBI" id="CHEBI:30616"/>
        <dbReference type="ChEBI" id="CHEBI:61977"/>
        <dbReference type="ChEBI" id="CHEBI:456216"/>
        <dbReference type="EC" id="2.7.11.1"/>
    </reaction>
</comment>